<dbReference type="PROSITE" id="PS50931">
    <property type="entry name" value="HTH_LYSR"/>
    <property type="match status" value="1"/>
</dbReference>
<evidence type="ECO:0000256" key="2">
    <source>
        <dbReference type="ARBA" id="ARBA00023015"/>
    </source>
</evidence>
<dbReference type="PANTHER" id="PTHR30118">
    <property type="entry name" value="HTH-TYPE TRANSCRIPTIONAL REGULATOR LEUO-RELATED"/>
    <property type="match status" value="1"/>
</dbReference>
<organism evidence="6 7">
    <name type="scientific">Fluviicoccus keumensis</name>
    <dbReference type="NCBI Taxonomy" id="1435465"/>
    <lineage>
        <taxon>Bacteria</taxon>
        <taxon>Pseudomonadati</taxon>
        <taxon>Pseudomonadota</taxon>
        <taxon>Gammaproteobacteria</taxon>
        <taxon>Moraxellales</taxon>
        <taxon>Moraxellaceae</taxon>
        <taxon>Fluviicoccus</taxon>
    </lineage>
</organism>
<dbReference type="CDD" id="cd08417">
    <property type="entry name" value="PBP2_Nitroaromatics_like"/>
    <property type="match status" value="1"/>
</dbReference>
<dbReference type="EMBL" id="SHKX01000010">
    <property type="protein sequence ID" value="RZU47692.1"/>
    <property type="molecule type" value="Genomic_DNA"/>
</dbReference>
<dbReference type="Pfam" id="PF03466">
    <property type="entry name" value="LysR_substrate"/>
    <property type="match status" value="1"/>
</dbReference>
<dbReference type="OrthoDB" id="6621790at2"/>
<evidence type="ECO:0000313" key="6">
    <source>
        <dbReference type="EMBL" id="RZU47692.1"/>
    </source>
</evidence>
<comment type="caution">
    <text evidence="6">The sequence shown here is derived from an EMBL/GenBank/DDBJ whole genome shotgun (WGS) entry which is preliminary data.</text>
</comment>
<keyword evidence="2" id="KW-0805">Transcription regulation</keyword>
<dbReference type="GO" id="GO:0003677">
    <property type="term" value="F:DNA binding"/>
    <property type="evidence" value="ECO:0007669"/>
    <property type="project" value="UniProtKB-KW"/>
</dbReference>
<dbReference type="GO" id="GO:0003700">
    <property type="term" value="F:DNA-binding transcription factor activity"/>
    <property type="evidence" value="ECO:0007669"/>
    <property type="project" value="InterPro"/>
</dbReference>
<dbReference type="Proteomes" id="UP000292423">
    <property type="component" value="Unassembled WGS sequence"/>
</dbReference>
<dbReference type="InterPro" id="IPR050389">
    <property type="entry name" value="LysR-type_TF"/>
</dbReference>
<evidence type="ECO:0000256" key="3">
    <source>
        <dbReference type="ARBA" id="ARBA00023125"/>
    </source>
</evidence>
<accession>A0A4Q7ZAR3</accession>
<evidence type="ECO:0000259" key="5">
    <source>
        <dbReference type="PROSITE" id="PS50931"/>
    </source>
</evidence>
<dbReference type="Gene3D" id="3.40.190.10">
    <property type="entry name" value="Periplasmic binding protein-like II"/>
    <property type="match status" value="2"/>
</dbReference>
<reference evidence="6 7" key="1">
    <citation type="submission" date="2019-02" db="EMBL/GenBank/DDBJ databases">
        <title>Genomic Encyclopedia of Type Strains, Phase IV (KMG-IV): sequencing the most valuable type-strain genomes for metagenomic binning, comparative biology and taxonomic classification.</title>
        <authorList>
            <person name="Goeker M."/>
        </authorList>
    </citation>
    <scope>NUCLEOTIDE SEQUENCE [LARGE SCALE GENOMIC DNA]</scope>
    <source>
        <strain evidence="6 7">DSM 105135</strain>
    </source>
</reference>
<gene>
    <name evidence="6" type="ORF">EV700_0659</name>
</gene>
<proteinExistence type="inferred from homology"/>
<dbReference type="AlphaFoldDB" id="A0A4Q7ZAR3"/>
<evidence type="ECO:0000313" key="7">
    <source>
        <dbReference type="Proteomes" id="UP000292423"/>
    </source>
</evidence>
<feature type="domain" description="HTH lysR-type" evidence="5">
    <location>
        <begin position="6"/>
        <end position="63"/>
    </location>
</feature>
<dbReference type="InterPro" id="IPR005119">
    <property type="entry name" value="LysR_subst-bd"/>
</dbReference>
<dbReference type="SUPFAM" id="SSF46785">
    <property type="entry name" value="Winged helix' DNA-binding domain"/>
    <property type="match status" value="1"/>
</dbReference>
<keyword evidence="3" id="KW-0238">DNA-binding</keyword>
<dbReference type="InterPro" id="IPR036388">
    <property type="entry name" value="WH-like_DNA-bd_sf"/>
</dbReference>
<dbReference type="InterPro" id="IPR037402">
    <property type="entry name" value="YidZ_PBP2"/>
</dbReference>
<keyword evidence="4" id="KW-0804">Transcription</keyword>
<dbReference type="PANTHER" id="PTHR30118:SF15">
    <property type="entry name" value="TRANSCRIPTIONAL REGULATORY PROTEIN"/>
    <property type="match status" value="1"/>
</dbReference>
<comment type="similarity">
    <text evidence="1">Belongs to the LysR transcriptional regulatory family.</text>
</comment>
<sequence length="306" mass="34559">MHIYRLDLNLLLVLDAIYSEGNITRASQKLHLTQPAVSHALGRLREQLGDPLFVRQGTLMQPTPYTRNLIGPVREALQLLERSVADEPAFDPASARRTFNLGLRDVFEATALPPLAARLQALAPGIELASVRIDRRDVEGELAAGTLDLALDVPLAMGESIRQQRISRDRLVVVARQDHPGIGETLDLDTYLAQAHVLVSSRRKGWGLEDFELNREGRRRRIVLRCQHYFAASRVASRTDLLLTMPEQYARIANMQFGNRIYPFPLQTQALDAHLYWHATADHDPANRWLRGVMQDVVSAWPEETQ</sequence>
<dbReference type="InterPro" id="IPR000847">
    <property type="entry name" value="LysR_HTH_N"/>
</dbReference>
<dbReference type="SUPFAM" id="SSF53850">
    <property type="entry name" value="Periplasmic binding protein-like II"/>
    <property type="match status" value="1"/>
</dbReference>
<dbReference type="PRINTS" id="PR00039">
    <property type="entry name" value="HTHLYSR"/>
</dbReference>
<evidence type="ECO:0000256" key="1">
    <source>
        <dbReference type="ARBA" id="ARBA00009437"/>
    </source>
</evidence>
<dbReference type="Pfam" id="PF00126">
    <property type="entry name" value="HTH_1"/>
    <property type="match status" value="1"/>
</dbReference>
<name>A0A4Q7ZAR3_9GAMM</name>
<dbReference type="InterPro" id="IPR036390">
    <property type="entry name" value="WH_DNA-bd_sf"/>
</dbReference>
<dbReference type="RefSeq" id="WP_130410914.1">
    <property type="nucleotide sequence ID" value="NZ_SHKX01000010.1"/>
</dbReference>
<keyword evidence="7" id="KW-1185">Reference proteome</keyword>
<evidence type="ECO:0000256" key="4">
    <source>
        <dbReference type="ARBA" id="ARBA00023163"/>
    </source>
</evidence>
<protein>
    <submittedName>
        <fullName evidence="6">LysR family transcriptional regulator</fullName>
    </submittedName>
</protein>
<dbReference type="Gene3D" id="1.10.10.10">
    <property type="entry name" value="Winged helix-like DNA-binding domain superfamily/Winged helix DNA-binding domain"/>
    <property type="match status" value="1"/>
</dbReference>